<proteinExistence type="predicted"/>
<feature type="compositionally biased region" description="Basic residues" evidence="3">
    <location>
        <begin position="901"/>
        <end position="910"/>
    </location>
</feature>
<keyword evidence="1" id="KW-0433">Leucine-rich repeat</keyword>
<dbReference type="Proteomes" id="UP001295684">
    <property type="component" value="Unassembled WGS sequence"/>
</dbReference>
<accession>A0AAD1XEE6</accession>
<feature type="compositionally biased region" description="Basic and acidic residues" evidence="3">
    <location>
        <begin position="885"/>
        <end position="897"/>
    </location>
</feature>
<feature type="compositionally biased region" description="Polar residues" evidence="3">
    <location>
        <begin position="868"/>
        <end position="879"/>
    </location>
</feature>
<dbReference type="PANTHER" id="PTHR24366">
    <property type="entry name" value="IG(IMMUNOGLOBULIN) AND LRR(LEUCINE RICH REPEAT) DOMAINS"/>
    <property type="match status" value="1"/>
</dbReference>
<dbReference type="AlphaFoldDB" id="A0AAD1XEE6"/>
<evidence type="ECO:0000256" key="2">
    <source>
        <dbReference type="ARBA" id="ARBA00022737"/>
    </source>
</evidence>
<reference evidence="4" key="1">
    <citation type="submission" date="2023-07" db="EMBL/GenBank/DDBJ databases">
        <authorList>
            <consortium name="AG Swart"/>
            <person name="Singh M."/>
            <person name="Singh A."/>
            <person name="Seah K."/>
            <person name="Emmerich C."/>
        </authorList>
    </citation>
    <scope>NUCLEOTIDE SEQUENCE</scope>
    <source>
        <strain evidence="4">DP1</strain>
    </source>
</reference>
<comment type="caution">
    <text evidence="4">The sequence shown here is derived from an EMBL/GenBank/DDBJ whole genome shotgun (WGS) entry which is preliminary data.</text>
</comment>
<organism evidence="4 5">
    <name type="scientific">Euplotes crassus</name>
    <dbReference type="NCBI Taxonomy" id="5936"/>
    <lineage>
        <taxon>Eukaryota</taxon>
        <taxon>Sar</taxon>
        <taxon>Alveolata</taxon>
        <taxon>Ciliophora</taxon>
        <taxon>Intramacronucleata</taxon>
        <taxon>Spirotrichea</taxon>
        <taxon>Hypotrichia</taxon>
        <taxon>Euplotida</taxon>
        <taxon>Euplotidae</taxon>
        <taxon>Moneuplotes</taxon>
    </lineage>
</organism>
<feature type="compositionally biased region" description="Basic and acidic residues" evidence="3">
    <location>
        <begin position="822"/>
        <end position="845"/>
    </location>
</feature>
<protein>
    <submittedName>
        <fullName evidence="4">Uncharacterized protein</fullName>
    </submittedName>
</protein>
<keyword evidence="5" id="KW-1185">Reference proteome</keyword>
<feature type="compositionally biased region" description="Polar residues" evidence="3">
    <location>
        <begin position="943"/>
        <end position="963"/>
    </location>
</feature>
<dbReference type="Gene3D" id="3.80.10.10">
    <property type="entry name" value="Ribonuclease Inhibitor"/>
    <property type="match status" value="1"/>
</dbReference>
<dbReference type="SUPFAM" id="SSF52058">
    <property type="entry name" value="L domain-like"/>
    <property type="match status" value="1"/>
</dbReference>
<dbReference type="Gene3D" id="1.25.40.20">
    <property type="entry name" value="Ankyrin repeat-containing domain"/>
    <property type="match status" value="1"/>
</dbReference>
<feature type="region of interest" description="Disordered" evidence="3">
    <location>
        <begin position="748"/>
        <end position="781"/>
    </location>
</feature>
<gene>
    <name evidence="4" type="ORF">ECRASSUSDP1_LOCUS9431</name>
</gene>
<dbReference type="InterPro" id="IPR036770">
    <property type="entry name" value="Ankyrin_rpt-contain_sf"/>
</dbReference>
<feature type="region of interest" description="Disordered" evidence="3">
    <location>
        <begin position="43"/>
        <end position="63"/>
    </location>
</feature>
<dbReference type="InterPro" id="IPR032675">
    <property type="entry name" value="LRR_dom_sf"/>
</dbReference>
<evidence type="ECO:0000313" key="5">
    <source>
        <dbReference type="Proteomes" id="UP001295684"/>
    </source>
</evidence>
<feature type="region of interest" description="Disordered" evidence="3">
    <location>
        <begin position="807"/>
        <end position="963"/>
    </location>
</feature>
<feature type="compositionally biased region" description="Basic and acidic residues" evidence="3">
    <location>
        <begin position="916"/>
        <end position="928"/>
    </location>
</feature>
<evidence type="ECO:0000256" key="1">
    <source>
        <dbReference type="ARBA" id="ARBA00022614"/>
    </source>
</evidence>
<evidence type="ECO:0000256" key="3">
    <source>
        <dbReference type="SAM" id="MobiDB-lite"/>
    </source>
</evidence>
<sequence>MSEGKKAPFENAIKHAVYSSNCNTNNIKVMKMRIFKVKSGTVPHSLNMSPRPRSPPKAFKDSCEVDDDENVQESFRENMKPLISNFNRPREEIKDPCYKNYSQKSSTPNSKNISFAEEIFKKVEHDSASLGDANEMGSQSFRKGFLEYDYRVKGESINLSHKNLYEVNHKDFGTSRIISINLQNNRITRIPTLNTPNLKYLNTLRLDNNLIRKFPSQIFECVVLETLSLNNCQIMYIPSGIKECGHLQTFHINKNPIRYISSNIRYCTSLREISLDWISYLNYDSKRDHSKIEEDQDKEIWRIVKSVLFYNIEEIIAGYNPTQTHFDPDLEMIQKQLSEQNSEHGDDIVDSISFELFLVEAYKLKFQQKSVDLAHVRLKNNWNLLHMAVELDHLYYIRVFSALKVSFTEIDLALNTPFRLGIHKSKAMRSLLLKIMQEKGVSAMQSFGLMESSLKICLDKGDLDCAHMLVKDNTFIADLLNQIDEDYKRTRCTHYLLISCFKVYGKSPIKAADITDVILNILGGDVLSTLDDTTPILEACRVSKFSCVKYILEKKLVDNWQELVDQFGKNIFHYTCEFDEFDLTKNIIEDIMINQDPYKALGSMILKHCSSQGLTPKLYADPHRVICKYIVKIEKLVLKHTINLRKEEVKNSLKIQDIHVGTVCSKQYQKLVQKKANFRQWKNFKVQEKQVMFKNYLTNQLDAVELKRRGVSTNEKRVYQNLASRLKTPKRIDPILIKRSSLFNENTRRPVNTLTAPKKGDNTDSISPVNSEDGAVGLQKYSNDKRNNKFFTQNRTLKSFSTLRNPKDYLKFGKKPHSNPYKGRDPSSKREDSSPSINSERKDFSFNRQRMSQKHFEKLQKSRKNTMIHPSSPSRNYLDNIQCKESSDYGKNEDSQSSHKVSSKLQRKSRAIFPPDIRRVRNADEIEVNKQLSHAKRPRTSKNDLSNYNEDQMSERMANTSPINREMPSKLYLKLDKFNEKIFATPAISANSDRSAESKELFTNEKPKRLVMSSFKMYNHPSLPESTQVKSQYKVFKGSINRSHTFMGNKFTKSEKKCRRNPILTEKYLDLMQEDFTGKEGEIQGVIQKGKDYKTFKMKSKLKTTSHQLKKRNSKCKRTNKGDFKFLVRDDACLNDKELNLSNAINHPIPGLVIKSQFKKSIEVKKEFGQKKLIKQKIRDNYITPKMKVNKTFPNREYNFINNPGVPNYVNNEPKRQQLMHIRPHLRCRQ</sequence>
<name>A0AAD1XEE6_EUPCR</name>
<evidence type="ECO:0000313" key="4">
    <source>
        <dbReference type="EMBL" id="CAI2368142.1"/>
    </source>
</evidence>
<keyword evidence="2" id="KW-0677">Repeat</keyword>
<dbReference type="SUPFAM" id="SSF48403">
    <property type="entry name" value="Ankyrin repeat"/>
    <property type="match status" value="1"/>
</dbReference>
<dbReference type="EMBL" id="CAMPGE010009270">
    <property type="protein sequence ID" value="CAI2368142.1"/>
    <property type="molecule type" value="Genomic_DNA"/>
</dbReference>